<reference evidence="3" key="2">
    <citation type="submission" date="2021-05" db="EMBL/GenBank/DDBJ databases">
        <authorList>
            <person name="Moolhuijzen P.M."/>
            <person name="Moffat C.S."/>
        </authorList>
    </citation>
    <scope>NUCLEOTIDE SEQUENCE</scope>
    <source>
        <strain evidence="3">86-124</strain>
    </source>
</reference>
<feature type="signal peptide" evidence="1">
    <location>
        <begin position="1"/>
        <end position="23"/>
    </location>
</feature>
<name>A0A2W1DEM1_9PLEO</name>
<dbReference type="AlphaFoldDB" id="A0A2W1DEM1"/>
<sequence length="244" mass="26569">MLVPSVQTIFLGLSALSSLTAHGGVIKANSFKDYRLKPIEIPGEVGKRDAPFNPDHPFDDLRIPIDKRDGAFTPGKNPPFELGVKPVPVSVDLRMRDIIQKRKDESGVRLADDGSTFLGRRDSCHASSDAIPAGATLKSVWTISELANNDGLKYTPIPGPDGVPSLSAKVEIFDDQAVRYLTFFGADDMPANVAYYLKPGAGLKPRSIVVHKGSKCPVVLQPTDRALRIQYEVYEIPVLTNTET</sequence>
<comment type="caution">
    <text evidence="3">The sequence shown here is derived from an EMBL/GenBank/DDBJ whole genome shotgun (WGS) entry which is preliminary data.</text>
</comment>
<dbReference type="EMBL" id="NRDI02000013">
    <property type="protein sequence ID" value="KAI1511835.1"/>
    <property type="molecule type" value="Genomic_DNA"/>
</dbReference>
<protein>
    <submittedName>
        <fullName evidence="3">Uncharacterized protein</fullName>
    </submittedName>
</protein>
<keyword evidence="5" id="KW-1185">Reference proteome</keyword>
<reference evidence="3" key="3">
    <citation type="journal article" date="2022" name="bioRxiv">
        <title>A global pangenome for the wheat fungal pathogen Pyrenophora tritici-repentis and prediction of effector protein structural homology.</title>
        <authorList>
            <person name="Moolhuijzen P."/>
            <person name="See P.T."/>
            <person name="Shi G."/>
            <person name="Powell H.R."/>
            <person name="Cockram J."/>
            <person name="Jorgensen L.N."/>
            <person name="Benslimane H."/>
            <person name="Strelkov S.E."/>
            <person name="Turner J."/>
            <person name="Liu Z."/>
            <person name="Moffat C.S."/>
        </authorList>
    </citation>
    <scope>NUCLEOTIDE SEQUENCE</scope>
    <source>
        <strain evidence="3">86-124</strain>
    </source>
</reference>
<keyword evidence="1" id="KW-0732">Signal</keyword>
<reference evidence="2 4" key="1">
    <citation type="journal article" date="2018" name="BMC Genomics">
        <title>Comparative genomics of the wheat fungal pathogen Pyrenophora tritici-repentis reveals chromosomal variations and genome plasticity.</title>
        <authorList>
            <person name="Moolhuijzen P."/>
            <person name="See P.T."/>
            <person name="Hane J.K."/>
            <person name="Shi G."/>
            <person name="Liu Z."/>
            <person name="Oliver R.P."/>
            <person name="Moffat C.S."/>
        </authorList>
    </citation>
    <scope>NUCLEOTIDE SEQUENCE [LARGE SCALE GENOMIC DNA]</scope>
    <source>
        <strain evidence="2">M4</strain>
    </source>
</reference>
<proteinExistence type="predicted"/>
<gene>
    <name evidence="3" type="ORF">Ptr86124_009479</name>
    <name evidence="2" type="ORF">PtrM4_133730</name>
</gene>
<evidence type="ECO:0000313" key="2">
    <source>
        <dbReference type="EMBL" id="KAF7568760.1"/>
    </source>
</evidence>
<accession>A0A2W1DEM1</accession>
<evidence type="ECO:0000313" key="3">
    <source>
        <dbReference type="EMBL" id="KAI1511835.1"/>
    </source>
</evidence>
<evidence type="ECO:0000313" key="4">
    <source>
        <dbReference type="Proteomes" id="UP000245464"/>
    </source>
</evidence>
<dbReference type="EMBL" id="NQIK02000007">
    <property type="protein sequence ID" value="KAF7568760.1"/>
    <property type="molecule type" value="Genomic_DNA"/>
</dbReference>
<organism evidence="3 5">
    <name type="scientific">Pyrenophora tritici-repentis</name>
    <dbReference type="NCBI Taxonomy" id="45151"/>
    <lineage>
        <taxon>Eukaryota</taxon>
        <taxon>Fungi</taxon>
        <taxon>Dikarya</taxon>
        <taxon>Ascomycota</taxon>
        <taxon>Pezizomycotina</taxon>
        <taxon>Dothideomycetes</taxon>
        <taxon>Pleosporomycetidae</taxon>
        <taxon>Pleosporales</taxon>
        <taxon>Pleosporineae</taxon>
        <taxon>Pleosporaceae</taxon>
        <taxon>Pyrenophora</taxon>
    </lineage>
</organism>
<dbReference type="Proteomes" id="UP000249757">
    <property type="component" value="Unassembled WGS sequence"/>
</dbReference>
<dbReference type="Proteomes" id="UP000245464">
    <property type="component" value="Chromosome 7"/>
</dbReference>
<evidence type="ECO:0000313" key="5">
    <source>
        <dbReference type="Proteomes" id="UP000249757"/>
    </source>
</evidence>
<feature type="chain" id="PRO_5042700841" evidence="1">
    <location>
        <begin position="24"/>
        <end position="244"/>
    </location>
</feature>
<reference evidence="5" key="4">
    <citation type="journal article" date="2022" name="Microb. Genom.">
        <title>A global pangenome for the wheat fungal pathogen Pyrenophora tritici-repentis and prediction of effector protein structural homology.</title>
        <authorList>
            <person name="Moolhuijzen P.M."/>
            <person name="See P.T."/>
            <person name="Shi G."/>
            <person name="Powell H.R."/>
            <person name="Cockram J."/>
            <person name="Jorgensen L.N."/>
            <person name="Benslimane H."/>
            <person name="Strelkov S.E."/>
            <person name="Turner J."/>
            <person name="Liu Z."/>
            <person name="Moffat C.S."/>
        </authorList>
    </citation>
    <scope>NUCLEOTIDE SEQUENCE [LARGE SCALE GENOMIC DNA]</scope>
</reference>
<evidence type="ECO:0000256" key="1">
    <source>
        <dbReference type="SAM" id="SignalP"/>
    </source>
</evidence>